<reference evidence="1" key="1">
    <citation type="submission" date="2022-08" db="EMBL/GenBank/DDBJ databases">
        <title>A Global Phylogenomic Analysis of the Shiitake Genus Lentinula.</title>
        <authorList>
            <consortium name="DOE Joint Genome Institute"/>
            <person name="Sierra-Patev S."/>
            <person name="Min B."/>
            <person name="Naranjo-Ortiz M."/>
            <person name="Looney B."/>
            <person name="Konkel Z."/>
            <person name="Slot J.C."/>
            <person name="Sakamoto Y."/>
            <person name="Steenwyk J.L."/>
            <person name="Rokas A."/>
            <person name="Carro J."/>
            <person name="Camarero S."/>
            <person name="Ferreira P."/>
            <person name="Molpeceres G."/>
            <person name="Ruiz-Duenas F.J."/>
            <person name="Serrano A."/>
            <person name="Henrissat B."/>
            <person name="Drula E."/>
            <person name="Hughes K.W."/>
            <person name="Mata J.L."/>
            <person name="Ishikawa N.K."/>
            <person name="Vargas-Isla R."/>
            <person name="Ushijima S."/>
            <person name="Smith C.A."/>
            <person name="Ahrendt S."/>
            <person name="Andreopoulos W."/>
            <person name="He G."/>
            <person name="Labutti K."/>
            <person name="Lipzen A."/>
            <person name="Ng V."/>
            <person name="Riley R."/>
            <person name="Sandor L."/>
            <person name="Barry K."/>
            <person name="Martinez A.T."/>
            <person name="Xiao Y."/>
            <person name="Gibbons J.G."/>
            <person name="Terashima K."/>
            <person name="Grigoriev I.V."/>
            <person name="Hibbett D.S."/>
        </authorList>
    </citation>
    <scope>NUCLEOTIDE SEQUENCE</scope>
    <source>
        <strain evidence="1">RHP3577 ss4</strain>
    </source>
</reference>
<accession>A0ABQ8VGE9</accession>
<keyword evidence="2" id="KW-1185">Reference proteome</keyword>
<dbReference type="EMBL" id="JANVFT010000051">
    <property type="protein sequence ID" value="KAJ4485109.1"/>
    <property type="molecule type" value="Genomic_DNA"/>
</dbReference>
<evidence type="ECO:0000313" key="2">
    <source>
        <dbReference type="Proteomes" id="UP001150217"/>
    </source>
</evidence>
<dbReference type="Proteomes" id="UP001150217">
    <property type="component" value="Unassembled WGS sequence"/>
</dbReference>
<sequence length="167" mass="19381">MLEYNSGLDTTLRPPTPHVKLWTHLNNYHHDHVMFEYNSGLDTTLRPPTPHVKLWTHLNNYQHDHVMFDNSSLIVWLRDILKIAHIDKVRYDLFNDILVVLSWGVLFDQISNFLCNKNMTFLLQNDLKNEINLNVEVGTFASEKAGASEFNYVATTANHSYLLSIQA</sequence>
<protein>
    <submittedName>
        <fullName evidence="1">Uncharacterized protein</fullName>
    </submittedName>
</protein>
<name>A0ABQ8VGE9_9AGAR</name>
<gene>
    <name evidence="1" type="ORF">C8R41DRAFT_868390</name>
</gene>
<organism evidence="1 2">
    <name type="scientific">Lentinula lateritia</name>
    <dbReference type="NCBI Taxonomy" id="40482"/>
    <lineage>
        <taxon>Eukaryota</taxon>
        <taxon>Fungi</taxon>
        <taxon>Dikarya</taxon>
        <taxon>Basidiomycota</taxon>
        <taxon>Agaricomycotina</taxon>
        <taxon>Agaricomycetes</taxon>
        <taxon>Agaricomycetidae</taxon>
        <taxon>Agaricales</taxon>
        <taxon>Marasmiineae</taxon>
        <taxon>Omphalotaceae</taxon>
        <taxon>Lentinula</taxon>
    </lineage>
</organism>
<comment type="caution">
    <text evidence="1">The sequence shown here is derived from an EMBL/GenBank/DDBJ whole genome shotgun (WGS) entry which is preliminary data.</text>
</comment>
<evidence type="ECO:0000313" key="1">
    <source>
        <dbReference type="EMBL" id="KAJ4485109.1"/>
    </source>
</evidence>
<proteinExistence type="predicted"/>